<accession>A0A2I5N5R8</accession>
<proteinExistence type="predicted"/>
<dbReference type="Proteomes" id="UP000309259">
    <property type="component" value="Unassembled WGS sequence"/>
</dbReference>
<comment type="caution">
    <text evidence="1">The sequence shown here is derived from an EMBL/GenBank/DDBJ whole genome shotgun (WGS) entry which is preliminary data.</text>
</comment>
<gene>
    <name evidence="1" type="ORF">FAJ35_09280</name>
</gene>
<name>A0A2I5N5R8_STRSU</name>
<evidence type="ECO:0008006" key="3">
    <source>
        <dbReference type="Google" id="ProtNLM"/>
    </source>
</evidence>
<dbReference type="EMBL" id="SSXL01000036">
    <property type="protein sequence ID" value="TII00530.1"/>
    <property type="molecule type" value="Genomic_DNA"/>
</dbReference>
<evidence type="ECO:0000313" key="1">
    <source>
        <dbReference type="EMBL" id="TII00530.1"/>
    </source>
</evidence>
<dbReference type="RefSeq" id="WP_024376862.1">
    <property type="nucleotide sequence ID" value="NZ_CP071697.1"/>
</dbReference>
<reference evidence="1 2" key="1">
    <citation type="submission" date="2019-04" db="EMBL/GenBank/DDBJ databases">
        <title>Genome analysis of Streptococcus suis strain WUSS327.</title>
        <authorList>
            <person name="Chen H."/>
            <person name="Gao X."/>
            <person name="Wu Z."/>
        </authorList>
    </citation>
    <scope>NUCLEOTIDE SEQUENCE [LARGE SCALE GENOMIC DNA]</scope>
    <source>
        <strain evidence="1 2">WUSS327</strain>
    </source>
</reference>
<dbReference type="CDD" id="cd12935">
    <property type="entry name" value="LEM_like"/>
    <property type="match status" value="1"/>
</dbReference>
<dbReference type="Gene3D" id="1.10.720.30">
    <property type="entry name" value="SAP domain"/>
    <property type="match status" value="1"/>
</dbReference>
<evidence type="ECO:0000313" key="2">
    <source>
        <dbReference type="Proteomes" id="UP000309259"/>
    </source>
</evidence>
<dbReference type="InterPro" id="IPR036361">
    <property type="entry name" value="SAP_dom_sf"/>
</dbReference>
<organism evidence="1 2">
    <name type="scientific">Streptococcus suis</name>
    <dbReference type="NCBI Taxonomy" id="1307"/>
    <lineage>
        <taxon>Bacteria</taxon>
        <taxon>Bacillati</taxon>
        <taxon>Bacillota</taxon>
        <taxon>Bacilli</taxon>
        <taxon>Lactobacillales</taxon>
        <taxon>Streptococcaceae</taxon>
        <taxon>Streptococcus</taxon>
    </lineage>
</organism>
<protein>
    <recommendedName>
        <fullName evidence="3">HeH/LEM domain-containing protein</fullName>
    </recommendedName>
</protein>
<sequence>MAIYKHKETGAVVVTDSELKGDWELVKEKDVQKTPTVPELKSMLTELGIEFNPKANKDELLQLYQESQNLNEEE</sequence>
<dbReference type="AlphaFoldDB" id="A0A2I5N5R8"/>